<accession>A0A0B0NZ46</accession>
<evidence type="ECO:0000313" key="1">
    <source>
        <dbReference type="EMBL" id="KHG17154.1"/>
    </source>
</evidence>
<gene>
    <name evidence="1" type="ORF">F383_23296</name>
</gene>
<organism evidence="1 2">
    <name type="scientific">Gossypium arboreum</name>
    <name type="common">Tree cotton</name>
    <name type="synonym">Gossypium nanking</name>
    <dbReference type="NCBI Taxonomy" id="29729"/>
    <lineage>
        <taxon>Eukaryota</taxon>
        <taxon>Viridiplantae</taxon>
        <taxon>Streptophyta</taxon>
        <taxon>Embryophyta</taxon>
        <taxon>Tracheophyta</taxon>
        <taxon>Spermatophyta</taxon>
        <taxon>Magnoliopsida</taxon>
        <taxon>eudicotyledons</taxon>
        <taxon>Gunneridae</taxon>
        <taxon>Pentapetalae</taxon>
        <taxon>rosids</taxon>
        <taxon>malvids</taxon>
        <taxon>Malvales</taxon>
        <taxon>Malvaceae</taxon>
        <taxon>Malvoideae</taxon>
        <taxon>Gossypium</taxon>
    </lineage>
</organism>
<proteinExistence type="predicted"/>
<dbReference type="EMBL" id="KN407630">
    <property type="protein sequence ID" value="KHG17154.1"/>
    <property type="molecule type" value="Genomic_DNA"/>
</dbReference>
<protein>
    <submittedName>
        <fullName evidence="1">Uncharacterized protein</fullName>
    </submittedName>
</protein>
<evidence type="ECO:0000313" key="2">
    <source>
        <dbReference type="Proteomes" id="UP000032142"/>
    </source>
</evidence>
<dbReference type="Proteomes" id="UP000032142">
    <property type="component" value="Unassembled WGS sequence"/>
</dbReference>
<reference evidence="2" key="1">
    <citation type="submission" date="2014-09" db="EMBL/GenBank/DDBJ databases">
        <authorList>
            <person name="Mudge J."/>
            <person name="Ramaraj T."/>
            <person name="Lindquist I.E."/>
            <person name="Bharti A.K."/>
            <person name="Sundararajan A."/>
            <person name="Cameron C.T."/>
            <person name="Woodward J.E."/>
            <person name="May G.D."/>
            <person name="Brubaker C."/>
            <person name="Broadhvest J."/>
            <person name="Wilkins T.A."/>
        </authorList>
    </citation>
    <scope>NUCLEOTIDE SEQUENCE</scope>
    <source>
        <strain evidence="2">cv. AKA8401</strain>
    </source>
</reference>
<name>A0A0B0NZ46_GOSAR</name>
<keyword evidence="2" id="KW-1185">Reference proteome</keyword>
<dbReference type="AlphaFoldDB" id="A0A0B0NZ46"/>
<sequence>MSQTCLTLAHISHVLP</sequence>